<dbReference type="AlphaFoldDB" id="A0A835BH92"/>
<comment type="caution">
    <text evidence="1">The sequence shown here is derived from an EMBL/GenBank/DDBJ whole genome shotgun (WGS) entry which is preliminary data.</text>
</comment>
<gene>
    <name evidence="1" type="ORF">HU200_036083</name>
</gene>
<accession>A0A835BH92</accession>
<evidence type="ECO:0000313" key="2">
    <source>
        <dbReference type="Proteomes" id="UP000636709"/>
    </source>
</evidence>
<proteinExistence type="predicted"/>
<name>A0A835BH92_9POAL</name>
<organism evidence="1 2">
    <name type="scientific">Digitaria exilis</name>
    <dbReference type="NCBI Taxonomy" id="1010633"/>
    <lineage>
        <taxon>Eukaryota</taxon>
        <taxon>Viridiplantae</taxon>
        <taxon>Streptophyta</taxon>
        <taxon>Embryophyta</taxon>
        <taxon>Tracheophyta</taxon>
        <taxon>Spermatophyta</taxon>
        <taxon>Magnoliopsida</taxon>
        <taxon>Liliopsida</taxon>
        <taxon>Poales</taxon>
        <taxon>Poaceae</taxon>
        <taxon>PACMAD clade</taxon>
        <taxon>Panicoideae</taxon>
        <taxon>Panicodae</taxon>
        <taxon>Paniceae</taxon>
        <taxon>Anthephorinae</taxon>
        <taxon>Digitaria</taxon>
    </lineage>
</organism>
<reference evidence="1" key="1">
    <citation type="submission" date="2020-07" db="EMBL/GenBank/DDBJ databases">
        <title>Genome sequence and genetic diversity analysis of an under-domesticated orphan crop, white fonio (Digitaria exilis).</title>
        <authorList>
            <person name="Bennetzen J.L."/>
            <person name="Chen S."/>
            <person name="Ma X."/>
            <person name="Wang X."/>
            <person name="Yssel A.E.J."/>
            <person name="Chaluvadi S.R."/>
            <person name="Johnson M."/>
            <person name="Gangashetty P."/>
            <person name="Hamidou F."/>
            <person name="Sanogo M.D."/>
            <person name="Zwaenepoel A."/>
            <person name="Wallace J."/>
            <person name="Van De Peer Y."/>
            <person name="Van Deynze A."/>
        </authorList>
    </citation>
    <scope>NUCLEOTIDE SEQUENCE</scope>
    <source>
        <tissue evidence="1">Leaves</tissue>
    </source>
</reference>
<evidence type="ECO:0000313" key="1">
    <source>
        <dbReference type="EMBL" id="KAF8697220.1"/>
    </source>
</evidence>
<keyword evidence="2" id="KW-1185">Reference proteome</keyword>
<sequence>MRPGGTCNLEDVHITNFMKRDGRKDHSIMNNHPVHGSNQVHALAHRVLTYLEHDMVTDAASPCIYIVVPYILAA</sequence>
<protein>
    <submittedName>
        <fullName evidence="1">Uncharacterized protein</fullName>
    </submittedName>
</protein>
<dbReference type="EMBL" id="JACEFO010001875">
    <property type="protein sequence ID" value="KAF8697220.1"/>
    <property type="molecule type" value="Genomic_DNA"/>
</dbReference>
<dbReference type="Proteomes" id="UP000636709">
    <property type="component" value="Unassembled WGS sequence"/>
</dbReference>